<keyword evidence="2" id="KW-1185">Reference proteome</keyword>
<gene>
    <name evidence="1" type="ORF">FNJ47_02990</name>
</gene>
<accession>A0A6P1B8H9</accession>
<dbReference type="AlphaFoldDB" id="A0A6P1B8H9"/>
<organism evidence="1 2">
    <name type="scientific">Bradyrhizobium uaiense</name>
    <dbReference type="NCBI Taxonomy" id="2594946"/>
    <lineage>
        <taxon>Bacteria</taxon>
        <taxon>Pseudomonadati</taxon>
        <taxon>Pseudomonadota</taxon>
        <taxon>Alphaproteobacteria</taxon>
        <taxon>Hyphomicrobiales</taxon>
        <taxon>Nitrobacteraceae</taxon>
        <taxon>Bradyrhizobium</taxon>
    </lineage>
</organism>
<proteinExistence type="predicted"/>
<dbReference type="Proteomes" id="UP000468531">
    <property type="component" value="Unassembled WGS sequence"/>
</dbReference>
<dbReference type="EMBL" id="VKHP01000006">
    <property type="protein sequence ID" value="NEU94816.1"/>
    <property type="molecule type" value="Genomic_DNA"/>
</dbReference>
<name>A0A6P1B8H9_9BRAD</name>
<evidence type="ECO:0000313" key="1">
    <source>
        <dbReference type="EMBL" id="NEU94816.1"/>
    </source>
</evidence>
<sequence length="576" mass="61222">MSIVRAAEYRPDVSDFGGMSTKNIRNVTPQGDGYGPFPAFVPYASKLPGPCRGAFYALKFDGSVVTFAATATKLYQLNNTNFTWTDVSAGGSSYASVGTTAQWQFAQTGSLVFATQANVVLQVFDLSSATQFSAALGSPPQAAYVTVIGGFLVLSGLLSTPYRIMWSGLYSFNAAQSWTAGVNSSDFQDFTDGGIVRGVAGGDQSGVIFQDQIIRSMAYVAGSPLIFQIEKIAEGLGLFAPYSIIKHSGSIYFYATQGFYKISPGGPPLPIGRERVNRTFLANLDASNLQLFMGTADPRSSRIYWAYRSTSGSAGLYDMLLGYDEVLDRFFPVASSGEFLLGISQSGVTLEQLDALAPTPLTITGAANNGSGAIRLTLSAESNASFSILGQPFIRVYNVVGTTEANNTTANPNWAFTVIDSTHIDLVGSTFTNAYVSGGQIGGSVDAMTLSLDDYPSSLEPQLGQFDATNALGFFSGVPLEATIDSAEESGDGTRLTACGFVPVTDAANVFCRYVYRDTLQATPIVGTEQALSTRTGRFDQMRDARFIRFRGRIPAGANWTYYAGVTPDVIAGGAI</sequence>
<comment type="caution">
    <text evidence="1">The sequence shown here is derived from an EMBL/GenBank/DDBJ whole genome shotgun (WGS) entry which is preliminary data.</text>
</comment>
<protein>
    <submittedName>
        <fullName evidence="1">Uncharacterized protein</fullName>
    </submittedName>
</protein>
<dbReference type="RefSeq" id="WP_163150487.1">
    <property type="nucleotide sequence ID" value="NZ_VKHP01000006.1"/>
</dbReference>
<reference evidence="1 2" key="1">
    <citation type="journal article" date="2020" name="Arch. Microbiol.">
        <title>Bradyrhizobium uaiense sp. nov., a new highly efficient cowpea symbiont.</title>
        <authorList>
            <person name="Cabral Michel D."/>
            <person name="Azarias Guimaraes A."/>
            <person name="Martins da Costa E."/>
            <person name="Soares de Carvalho T."/>
            <person name="Balsanelli E."/>
            <person name="Willems A."/>
            <person name="Maltempi de Souza E."/>
            <person name="de Souza Moreira F.M."/>
        </authorList>
    </citation>
    <scope>NUCLEOTIDE SEQUENCE [LARGE SCALE GENOMIC DNA]</scope>
    <source>
        <strain evidence="1 2">UFLA 03-164</strain>
    </source>
</reference>
<evidence type="ECO:0000313" key="2">
    <source>
        <dbReference type="Proteomes" id="UP000468531"/>
    </source>
</evidence>